<reference evidence="2 3" key="1">
    <citation type="submission" date="2019-03" db="EMBL/GenBank/DDBJ databases">
        <title>First draft genome of Liparis tanakae, snailfish: a comprehensive survey of snailfish specific genes.</title>
        <authorList>
            <person name="Kim W."/>
            <person name="Song I."/>
            <person name="Jeong J.-H."/>
            <person name="Kim D."/>
            <person name="Kim S."/>
            <person name="Ryu S."/>
            <person name="Song J.Y."/>
            <person name="Lee S.K."/>
        </authorList>
    </citation>
    <scope>NUCLEOTIDE SEQUENCE [LARGE SCALE GENOMIC DNA]</scope>
    <source>
        <tissue evidence="2">Muscle</tissue>
    </source>
</reference>
<organism evidence="2 3">
    <name type="scientific">Liparis tanakae</name>
    <name type="common">Tanaka's snailfish</name>
    <dbReference type="NCBI Taxonomy" id="230148"/>
    <lineage>
        <taxon>Eukaryota</taxon>
        <taxon>Metazoa</taxon>
        <taxon>Chordata</taxon>
        <taxon>Craniata</taxon>
        <taxon>Vertebrata</taxon>
        <taxon>Euteleostomi</taxon>
        <taxon>Actinopterygii</taxon>
        <taxon>Neopterygii</taxon>
        <taxon>Teleostei</taxon>
        <taxon>Neoteleostei</taxon>
        <taxon>Acanthomorphata</taxon>
        <taxon>Eupercaria</taxon>
        <taxon>Perciformes</taxon>
        <taxon>Cottioidei</taxon>
        <taxon>Cottales</taxon>
        <taxon>Liparidae</taxon>
        <taxon>Liparis</taxon>
    </lineage>
</organism>
<dbReference type="Proteomes" id="UP000314294">
    <property type="component" value="Unassembled WGS sequence"/>
</dbReference>
<dbReference type="AlphaFoldDB" id="A0A4Z2GET9"/>
<protein>
    <submittedName>
        <fullName evidence="2">Uncharacterized protein</fullName>
    </submittedName>
</protein>
<name>A0A4Z2GET9_9TELE</name>
<evidence type="ECO:0000313" key="3">
    <source>
        <dbReference type="Proteomes" id="UP000314294"/>
    </source>
</evidence>
<keyword evidence="3" id="KW-1185">Reference proteome</keyword>
<evidence type="ECO:0000256" key="1">
    <source>
        <dbReference type="SAM" id="MobiDB-lite"/>
    </source>
</evidence>
<feature type="compositionally biased region" description="Pro residues" evidence="1">
    <location>
        <begin position="11"/>
        <end position="20"/>
    </location>
</feature>
<gene>
    <name evidence="2" type="ORF">EYF80_038081</name>
</gene>
<accession>A0A4Z2GET9</accession>
<proteinExistence type="predicted"/>
<dbReference type="EMBL" id="SRLO01000572">
    <property type="protein sequence ID" value="TNN51731.1"/>
    <property type="molecule type" value="Genomic_DNA"/>
</dbReference>
<feature type="region of interest" description="Disordered" evidence="1">
    <location>
        <begin position="1"/>
        <end position="20"/>
    </location>
</feature>
<evidence type="ECO:0000313" key="2">
    <source>
        <dbReference type="EMBL" id="TNN51731.1"/>
    </source>
</evidence>
<sequence>MQDTTSEASAVPPPAVPPPAARGAYPVQAVSKLAVIFHRSKHAALPTTGWLDETQGTDVQSASSEKSKLLECWVQGRWYRYQKTTSFYPWKKSLHPPALVIITFRSFSPNKGHRTFSEVTLALWEHGIEHNVCVAVSC</sequence>
<comment type="caution">
    <text evidence="2">The sequence shown here is derived from an EMBL/GenBank/DDBJ whole genome shotgun (WGS) entry which is preliminary data.</text>
</comment>